<organism evidence="2 3">
    <name type="scientific">Bifidobacterium criceti</name>
    <dbReference type="NCBI Taxonomy" id="1960969"/>
    <lineage>
        <taxon>Bacteria</taxon>
        <taxon>Bacillati</taxon>
        <taxon>Actinomycetota</taxon>
        <taxon>Actinomycetes</taxon>
        <taxon>Bifidobacteriales</taxon>
        <taxon>Bifidobacteriaceae</taxon>
        <taxon>Bifidobacterium</taxon>
    </lineage>
</organism>
<dbReference type="OrthoDB" id="3239487at2"/>
<keyword evidence="1" id="KW-0812">Transmembrane</keyword>
<dbReference type="Proteomes" id="UP000218399">
    <property type="component" value="Unassembled WGS sequence"/>
</dbReference>
<dbReference type="EMBL" id="MVOH01000006">
    <property type="protein sequence ID" value="PAU68237.1"/>
    <property type="molecule type" value="Genomic_DNA"/>
</dbReference>
<evidence type="ECO:0000256" key="1">
    <source>
        <dbReference type="SAM" id="Phobius"/>
    </source>
</evidence>
<keyword evidence="3" id="KW-1185">Reference proteome</keyword>
<proteinExistence type="predicted"/>
<sequence>MKRTSLAGPRALTIIGSLVMLVSLVLPYATASNDTMTAFTIAERWKEMQQIANMSFGVSEVILGIIIVIAACGVLALIFAIAAKGIPTLVFAIIATLTYVYFNMSFTPYGSYSLGFGVYLFYIAAVAVIVGSIWMIVVKRGNKNAVASA</sequence>
<evidence type="ECO:0000313" key="2">
    <source>
        <dbReference type="EMBL" id="PAU68237.1"/>
    </source>
</evidence>
<comment type="caution">
    <text evidence="2">The sequence shown here is derived from an EMBL/GenBank/DDBJ whole genome shotgun (WGS) entry which is preliminary data.</text>
</comment>
<feature type="transmembrane region" description="Helical" evidence="1">
    <location>
        <begin position="55"/>
        <end position="79"/>
    </location>
</feature>
<protein>
    <submittedName>
        <fullName evidence="2">Uncharacterized protein</fullName>
    </submittedName>
</protein>
<keyword evidence="1" id="KW-1133">Transmembrane helix</keyword>
<evidence type="ECO:0000313" key="3">
    <source>
        <dbReference type="Proteomes" id="UP000218399"/>
    </source>
</evidence>
<feature type="transmembrane region" description="Helical" evidence="1">
    <location>
        <begin position="86"/>
        <end position="104"/>
    </location>
</feature>
<feature type="transmembrane region" description="Helical" evidence="1">
    <location>
        <begin position="116"/>
        <end position="138"/>
    </location>
</feature>
<name>A0A2A2EGX7_9BIFI</name>
<reference evidence="2 3" key="1">
    <citation type="journal article" date="2017" name="ISME J.">
        <title>Unveiling bifidobacterial biogeography across the mammalian branch of the tree of life.</title>
        <authorList>
            <person name="Milani C."/>
            <person name="Mangifesta M."/>
            <person name="Mancabelli L."/>
            <person name="Lugli G.A."/>
            <person name="James K."/>
            <person name="Duranti S."/>
            <person name="Turroni F."/>
            <person name="Ferrario C."/>
            <person name="Ossiprandi M.C."/>
            <person name="van Sinderen D."/>
            <person name="Ventura M."/>
        </authorList>
    </citation>
    <scope>NUCLEOTIDE SEQUENCE [LARGE SCALE GENOMIC DNA]</scope>
    <source>
        <strain evidence="3">Ham19E</strain>
    </source>
</reference>
<dbReference type="AlphaFoldDB" id="A0A2A2EGX7"/>
<gene>
    <name evidence="2" type="ORF">B1526_0422</name>
</gene>
<keyword evidence="1" id="KW-0472">Membrane</keyword>
<dbReference type="RefSeq" id="WP_026644469.1">
    <property type="nucleotide sequence ID" value="NZ_MVOH01000006.1"/>
</dbReference>
<accession>A0A2A2EGX7</accession>